<dbReference type="GO" id="GO:0005737">
    <property type="term" value="C:cytoplasm"/>
    <property type="evidence" value="ECO:0007669"/>
    <property type="project" value="TreeGrafter"/>
</dbReference>
<feature type="domain" description="Transglutaminase-like" evidence="3">
    <location>
        <begin position="607"/>
        <end position="664"/>
    </location>
</feature>
<feature type="signal peptide" evidence="2">
    <location>
        <begin position="1"/>
        <end position="25"/>
    </location>
</feature>
<sequence length="782" mass="88863">MKHAVKSSMLIVLAAALLLVSGCSGKEKEPAGLADNSRLASNIKQKYKEEEKVSYADPMFNLSRDHVFEKKLEFDLEQYIKDHPDIKNFTQIVNVYADADFKDRVNPVYEFDKESNTIQIHPPKRPKFYVTDTATSSVKNRYERGESRDWGNARQYYMVQYMDLKTGEMLKKPEVTIFSVKTELATPNVEFSVSDDGTPQLRWDAVAGADQYMVFYYNYDMKNNFTDTQLSEKLITNKTEWKAENDRDGLLVNKDFNMTKLFSSEDDVTAGDAKKAELKTTTKVWGVIAMNDKGTSRISETFNGNDIASLLPYREALAKNKSDKVSKYADREVGLLPSYRWIVMCDGKLSQRLITYDIDKAELKNGSFGITDDEGNITGTKKIDYLDIPYTIDGTAFQDMARIFYVNKKTYSQELKKLKDRQDSLRSKGGSLKSESNMQDAKAADDMEKDAKLDASISEHVYANSALGEYLAVNMLNGNTRVSLNDFRESSDRNYLVDAWNEAVYQNPLILGVRSISLDTNTNDLLIQYDMTREEIKEKQEAIQAEVKKVAKEIIKDGMSNLKKEIAINDYLCMSAEYDNAALENAEKNDFKYVDESFHDSFNAYGILLKKKGVCASYAASFKLLADEAGLDSIVVTGYLNGNVPHAWNRVNIDGQWLTIDSTNNDNEVMRNALFNLPDKVARGTLSEDKLYMMDSEISAYKADVEDKEYYHLKKRFFDNKDEVVEKLSSELEKDGSTLLRTDYSLEDEAFKQIAQEVMQKTGDASLQGTTFLGMIYLQKAK</sequence>
<dbReference type="Pfam" id="PF01841">
    <property type="entry name" value="Transglut_core"/>
    <property type="match status" value="1"/>
</dbReference>
<dbReference type="GeneID" id="61924745"/>
<accession>A0AAP9SDD5</accession>
<evidence type="ECO:0000256" key="1">
    <source>
        <dbReference type="SAM" id="MobiDB-lite"/>
    </source>
</evidence>
<feature type="region of interest" description="Disordered" evidence="1">
    <location>
        <begin position="421"/>
        <end position="445"/>
    </location>
</feature>
<reference evidence="4 5" key="1">
    <citation type="submission" date="2020-02" db="EMBL/GenBank/DDBJ databases">
        <authorList>
            <person name="Kociolek L.K."/>
            <person name="Ozer E.A."/>
        </authorList>
    </citation>
    <scope>NUCLEOTIDE SEQUENCE [LARGE SCALE GENOMIC DNA]</scope>
    <source>
        <strain evidence="4 5">ATCC 14501</strain>
    </source>
</reference>
<dbReference type="PANTHER" id="PTHR46333:SF2">
    <property type="entry name" value="CYTOKINESIS PROTEIN 3"/>
    <property type="match status" value="1"/>
</dbReference>
<evidence type="ECO:0000313" key="4">
    <source>
        <dbReference type="EMBL" id="QJA01709.1"/>
    </source>
</evidence>
<evidence type="ECO:0000313" key="5">
    <source>
        <dbReference type="Proteomes" id="UP000503330"/>
    </source>
</evidence>
<dbReference type="InterPro" id="IPR038765">
    <property type="entry name" value="Papain-like_cys_pep_sf"/>
</dbReference>
<dbReference type="SMART" id="SM00460">
    <property type="entry name" value="TGc"/>
    <property type="match status" value="1"/>
</dbReference>
<protein>
    <recommendedName>
        <fullName evidence="3">Transglutaminase-like domain-containing protein</fullName>
    </recommendedName>
</protein>
<feature type="chain" id="PRO_5043009486" description="Transglutaminase-like domain-containing protein" evidence="2">
    <location>
        <begin position="26"/>
        <end position="782"/>
    </location>
</feature>
<name>A0AAP9SDD5_CLOIN</name>
<dbReference type="SUPFAM" id="SSF54001">
    <property type="entry name" value="Cysteine proteinases"/>
    <property type="match status" value="1"/>
</dbReference>
<dbReference type="PROSITE" id="PS51257">
    <property type="entry name" value="PROKAR_LIPOPROTEIN"/>
    <property type="match status" value="1"/>
</dbReference>
<dbReference type="EMBL" id="CP048838">
    <property type="protein sequence ID" value="QJA01709.1"/>
    <property type="molecule type" value="Genomic_DNA"/>
</dbReference>
<organism evidence="4 5">
    <name type="scientific">Clostridium innocuum</name>
    <dbReference type="NCBI Taxonomy" id="1522"/>
    <lineage>
        <taxon>Bacteria</taxon>
        <taxon>Bacillati</taxon>
        <taxon>Bacillota</taxon>
        <taxon>Clostridia</taxon>
        <taxon>Eubacteriales</taxon>
        <taxon>Clostridiaceae</taxon>
        <taxon>Clostridium</taxon>
    </lineage>
</organism>
<evidence type="ECO:0000259" key="3">
    <source>
        <dbReference type="SMART" id="SM00460"/>
    </source>
</evidence>
<dbReference type="InterPro" id="IPR002931">
    <property type="entry name" value="Transglutaminase-like"/>
</dbReference>
<keyword evidence="2" id="KW-0732">Signal</keyword>
<proteinExistence type="predicted"/>
<dbReference type="AlphaFoldDB" id="A0AAP9SDD5"/>
<gene>
    <name evidence="4" type="ORF">G4D54_04370</name>
</gene>
<dbReference type="PANTHER" id="PTHR46333">
    <property type="entry name" value="CYTOKINESIS PROTEIN 3"/>
    <property type="match status" value="1"/>
</dbReference>
<dbReference type="InterPro" id="IPR052557">
    <property type="entry name" value="CAP/Cytokinesis_protein"/>
</dbReference>
<dbReference type="RefSeq" id="WP_002607833.1">
    <property type="nucleotide sequence ID" value="NZ_BAAACC010000039.1"/>
</dbReference>
<dbReference type="Proteomes" id="UP000503330">
    <property type="component" value="Chromosome"/>
</dbReference>
<dbReference type="Gene3D" id="3.10.620.30">
    <property type="match status" value="1"/>
</dbReference>
<evidence type="ECO:0000256" key="2">
    <source>
        <dbReference type="SAM" id="SignalP"/>
    </source>
</evidence>